<name>A0A1G4ASD8_9PEZI</name>
<dbReference type="GeneID" id="34565723"/>
<organism evidence="2 3">
    <name type="scientific">Colletotrichum orchidophilum</name>
    <dbReference type="NCBI Taxonomy" id="1209926"/>
    <lineage>
        <taxon>Eukaryota</taxon>
        <taxon>Fungi</taxon>
        <taxon>Dikarya</taxon>
        <taxon>Ascomycota</taxon>
        <taxon>Pezizomycotina</taxon>
        <taxon>Sordariomycetes</taxon>
        <taxon>Hypocreomycetidae</taxon>
        <taxon>Glomerellales</taxon>
        <taxon>Glomerellaceae</taxon>
        <taxon>Colletotrichum</taxon>
    </lineage>
</organism>
<keyword evidence="3" id="KW-1185">Reference proteome</keyword>
<proteinExistence type="predicted"/>
<evidence type="ECO:0000313" key="3">
    <source>
        <dbReference type="Proteomes" id="UP000176998"/>
    </source>
</evidence>
<dbReference type="EMBL" id="MJBS01000159">
    <property type="protein sequence ID" value="OHE92078.1"/>
    <property type="molecule type" value="Genomic_DNA"/>
</dbReference>
<dbReference type="Pfam" id="PF18271">
    <property type="entry name" value="GH131_N"/>
    <property type="match status" value="1"/>
</dbReference>
<dbReference type="Gene3D" id="2.60.120.1160">
    <property type="match status" value="1"/>
</dbReference>
<evidence type="ECO:0000259" key="1">
    <source>
        <dbReference type="Pfam" id="PF18271"/>
    </source>
</evidence>
<dbReference type="OrthoDB" id="5283326at2759"/>
<gene>
    <name evidence="2" type="ORF">CORC01_12593</name>
</gene>
<dbReference type="InterPro" id="IPR041524">
    <property type="entry name" value="GH131_N"/>
</dbReference>
<dbReference type="Proteomes" id="UP000176998">
    <property type="component" value="Unassembled WGS sequence"/>
</dbReference>
<dbReference type="AlphaFoldDB" id="A0A1G4ASD8"/>
<protein>
    <recommendedName>
        <fullName evidence="1">Glycoside hydrolase 131 catalytic N-terminal domain-containing protein</fullName>
    </recommendedName>
</protein>
<reference evidence="2 3" key="1">
    <citation type="submission" date="2016-09" db="EMBL/GenBank/DDBJ databases">
        <authorList>
            <person name="Capua I."/>
            <person name="De Benedictis P."/>
            <person name="Joannis T."/>
            <person name="Lombin L.H."/>
            <person name="Cattoli G."/>
        </authorList>
    </citation>
    <scope>NUCLEOTIDE SEQUENCE [LARGE SCALE GENOMIC DNA]</scope>
    <source>
        <strain evidence="2 3">IMI 309357</strain>
    </source>
</reference>
<dbReference type="RefSeq" id="XP_022469249.1">
    <property type="nucleotide sequence ID" value="XM_022624213.1"/>
</dbReference>
<feature type="domain" description="Glycoside hydrolase 131 catalytic N-terminal" evidence="1">
    <location>
        <begin position="23"/>
        <end position="143"/>
    </location>
</feature>
<evidence type="ECO:0000313" key="2">
    <source>
        <dbReference type="EMBL" id="OHE92078.1"/>
    </source>
</evidence>
<sequence length="149" mass="16365">MYGDLIGIRPVDPDIFHLFSNSNTNPSPDVYNTKFTECVFHNFALTLDFSKKWISACVCRLMTSVDICHRSLTQVSYSQGSAPLVAQGQLNEKDISGQGSFHFSVLKKSINGTGDLTKSGFHESGINEGVIFVSIFEEDSIDGCMTLSL</sequence>
<dbReference type="STRING" id="1209926.A0A1G4ASD8"/>
<accession>A0A1G4ASD8</accession>
<comment type="caution">
    <text evidence="2">The sequence shown here is derived from an EMBL/GenBank/DDBJ whole genome shotgun (WGS) entry which is preliminary data.</text>
</comment>